<evidence type="ECO:0000256" key="1">
    <source>
        <dbReference type="ARBA" id="ARBA00004370"/>
    </source>
</evidence>
<dbReference type="CDD" id="cd06662">
    <property type="entry name" value="SURF1"/>
    <property type="match status" value="1"/>
</dbReference>
<dbReference type="PANTHER" id="PTHR23427:SF2">
    <property type="entry name" value="SURFEIT LOCUS PROTEIN 1"/>
    <property type="match status" value="1"/>
</dbReference>
<comment type="function">
    <text evidence="5">Probably involved in the biogenesis of the COX complex.</text>
</comment>
<keyword evidence="2 5" id="KW-0812">Transmembrane</keyword>
<evidence type="ECO:0000256" key="6">
    <source>
        <dbReference type="SAM" id="MobiDB-lite"/>
    </source>
</evidence>
<gene>
    <name evidence="7" type="ORF">LWI29_031141</name>
</gene>
<keyword evidence="5" id="KW-0496">Mitochondrion</keyword>
<dbReference type="AlphaFoldDB" id="A0AA39SFL9"/>
<dbReference type="PROSITE" id="PS50895">
    <property type="entry name" value="SURF1"/>
    <property type="match status" value="1"/>
</dbReference>
<comment type="caution">
    <text evidence="5">Lacks conserved residue(s) required for the propagation of feature annotation.</text>
</comment>
<organism evidence="7 8">
    <name type="scientific">Acer saccharum</name>
    <name type="common">Sugar maple</name>
    <dbReference type="NCBI Taxonomy" id="4024"/>
    <lineage>
        <taxon>Eukaryota</taxon>
        <taxon>Viridiplantae</taxon>
        <taxon>Streptophyta</taxon>
        <taxon>Embryophyta</taxon>
        <taxon>Tracheophyta</taxon>
        <taxon>Spermatophyta</taxon>
        <taxon>Magnoliopsida</taxon>
        <taxon>eudicotyledons</taxon>
        <taxon>Gunneridae</taxon>
        <taxon>Pentapetalae</taxon>
        <taxon>rosids</taxon>
        <taxon>malvids</taxon>
        <taxon>Sapindales</taxon>
        <taxon>Sapindaceae</taxon>
        <taxon>Hippocastanoideae</taxon>
        <taxon>Acereae</taxon>
        <taxon>Acer</taxon>
    </lineage>
</organism>
<keyword evidence="3 5" id="KW-1133">Transmembrane helix</keyword>
<proteinExistence type="inferred from homology"/>
<comment type="similarity">
    <text evidence="5">Belongs to the SURF1 family.</text>
</comment>
<reference evidence="7" key="1">
    <citation type="journal article" date="2022" name="Plant J.">
        <title>Strategies of tolerance reflected in two North American maple genomes.</title>
        <authorList>
            <person name="McEvoy S.L."/>
            <person name="Sezen U.U."/>
            <person name="Trouern-Trend A."/>
            <person name="McMahon S.M."/>
            <person name="Schaberg P.G."/>
            <person name="Yang J."/>
            <person name="Wegrzyn J.L."/>
            <person name="Swenson N.G."/>
        </authorList>
    </citation>
    <scope>NUCLEOTIDE SEQUENCE</scope>
    <source>
        <strain evidence="7">NS2018</strain>
    </source>
</reference>
<evidence type="ECO:0000256" key="3">
    <source>
        <dbReference type="ARBA" id="ARBA00022989"/>
    </source>
</evidence>
<keyword evidence="4 5" id="KW-0472">Membrane</keyword>
<evidence type="ECO:0000256" key="2">
    <source>
        <dbReference type="ARBA" id="ARBA00022692"/>
    </source>
</evidence>
<dbReference type="Proteomes" id="UP001168877">
    <property type="component" value="Unassembled WGS sequence"/>
</dbReference>
<comment type="subcellular location">
    <subcellularLocation>
        <location evidence="1">Membrane</location>
    </subcellularLocation>
    <subcellularLocation>
        <location evidence="5">Mitochondrion inner membrane</location>
        <topology evidence="5">Multi-pass membrane protein</topology>
    </subcellularLocation>
</comment>
<keyword evidence="8" id="KW-1185">Reference proteome</keyword>
<evidence type="ECO:0000256" key="5">
    <source>
        <dbReference type="RuleBase" id="RU363076"/>
    </source>
</evidence>
<reference evidence="7" key="2">
    <citation type="submission" date="2023-06" db="EMBL/GenBank/DDBJ databases">
        <authorList>
            <person name="Swenson N.G."/>
            <person name="Wegrzyn J.L."/>
            <person name="Mcevoy S.L."/>
        </authorList>
    </citation>
    <scope>NUCLEOTIDE SEQUENCE</scope>
    <source>
        <strain evidence="7">NS2018</strain>
        <tissue evidence="7">Leaf</tissue>
    </source>
</reference>
<evidence type="ECO:0000256" key="4">
    <source>
        <dbReference type="ARBA" id="ARBA00023136"/>
    </source>
</evidence>
<comment type="caution">
    <text evidence="7">The sequence shown here is derived from an EMBL/GenBank/DDBJ whole genome shotgun (WGS) entry which is preliminary data.</text>
</comment>
<dbReference type="GO" id="GO:0005743">
    <property type="term" value="C:mitochondrial inner membrane"/>
    <property type="evidence" value="ECO:0007669"/>
    <property type="project" value="UniProtKB-SubCell"/>
</dbReference>
<name>A0AA39SFL9_ACESA</name>
<dbReference type="Pfam" id="PF02104">
    <property type="entry name" value="SURF1"/>
    <property type="match status" value="2"/>
</dbReference>
<feature type="transmembrane region" description="Helical" evidence="5">
    <location>
        <begin position="61"/>
        <end position="79"/>
    </location>
</feature>
<sequence>MSSISKTLTKFRTINGGSLLKQRVPPPQPFSAASSSSSTSTFTSQVQAAEKGRGDSNWSKWLLFVPGAITFGLGTWQILRRQDKIEMLEYRRKRLEMEPLKFNVISPSTENLDSLEFRRVACKGVFDEKRSIFVGPRSRSISGVTENGYYVITPLMPIPNNPDSVQSPILVNRGWVPRSWRDKFLEASQDSELHSNVAHPPVQQSEQSSRWRFWSKKHNMVEDQPPAVASVEVVGVVRGSEKPSIFVPANDPSSHQWFYIDIPAIARASGLPESTVYIEDTNENINPSNPYPVPKDVNTLICSSVMPQDHLNYTLTWYSLSAAVTFMAFKRLSPKKRLLAMSATIVSDTMVVSTPETTPPPTTSSSSSTDLKTQIEVEFAKCELIEECTHAYIERIREGYQENGSMACRFRIYRFRIPNIFVPTNDPNSHQWFYVDMPAIARASGLPESTVYIEDTNENINPSNPYLVPKDVNTLIRNSVIPQDHLNYTLTWYSLSAAVTFMAFKRLSPKKSQR</sequence>
<feature type="region of interest" description="Disordered" evidence="6">
    <location>
        <begin position="18"/>
        <end position="38"/>
    </location>
</feature>
<evidence type="ECO:0000313" key="8">
    <source>
        <dbReference type="Proteomes" id="UP001168877"/>
    </source>
</evidence>
<dbReference type="PANTHER" id="PTHR23427">
    <property type="entry name" value="SURFEIT LOCUS PROTEIN"/>
    <property type="match status" value="1"/>
</dbReference>
<dbReference type="EMBL" id="JAUESC010000382">
    <property type="protein sequence ID" value="KAK0587909.1"/>
    <property type="molecule type" value="Genomic_DNA"/>
</dbReference>
<accession>A0AA39SFL9</accession>
<keyword evidence="5" id="KW-0999">Mitochondrion inner membrane</keyword>
<dbReference type="InterPro" id="IPR045214">
    <property type="entry name" value="Surf1/Surf4"/>
</dbReference>
<protein>
    <recommendedName>
        <fullName evidence="5">SURF1-like protein</fullName>
    </recommendedName>
</protein>
<evidence type="ECO:0000313" key="7">
    <source>
        <dbReference type="EMBL" id="KAK0587909.1"/>
    </source>
</evidence>
<dbReference type="InterPro" id="IPR002994">
    <property type="entry name" value="Surf1/Shy1"/>
</dbReference>